<dbReference type="GeneID" id="17038758"/>
<dbReference type="GO" id="GO:0006361">
    <property type="term" value="P:transcription initiation at RNA polymerase I promoter"/>
    <property type="evidence" value="ECO:0007669"/>
    <property type="project" value="InterPro"/>
</dbReference>
<feature type="region of interest" description="Disordered" evidence="2">
    <location>
        <begin position="254"/>
        <end position="326"/>
    </location>
</feature>
<gene>
    <name evidence="3" type="ORF">COCSUDRAFT_48407</name>
</gene>
<evidence type="ECO:0000256" key="2">
    <source>
        <dbReference type="SAM" id="MobiDB-lite"/>
    </source>
</evidence>
<organism evidence="3 4">
    <name type="scientific">Coccomyxa subellipsoidea (strain C-169)</name>
    <name type="common">Green microalga</name>
    <dbReference type="NCBI Taxonomy" id="574566"/>
    <lineage>
        <taxon>Eukaryota</taxon>
        <taxon>Viridiplantae</taxon>
        <taxon>Chlorophyta</taxon>
        <taxon>core chlorophytes</taxon>
        <taxon>Trebouxiophyceae</taxon>
        <taxon>Trebouxiophyceae incertae sedis</taxon>
        <taxon>Coccomyxaceae</taxon>
        <taxon>Coccomyxa</taxon>
        <taxon>Coccomyxa subellipsoidea</taxon>
    </lineage>
</organism>
<protein>
    <submittedName>
        <fullName evidence="3">RRN3-domain-containing protein</fullName>
    </submittedName>
</protein>
<dbReference type="GO" id="GO:0001042">
    <property type="term" value="F:RNA polymerase I core binding"/>
    <property type="evidence" value="ECO:0007669"/>
    <property type="project" value="TreeGrafter"/>
</dbReference>
<feature type="compositionally biased region" description="Gly residues" evidence="2">
    <location>
        <begin position="300"/>
        <end position="309"/>
    </location>
</feature>
<feature type="compositionally biased region" description="Polar residues" evidence="2">
    <location>
        <begin position="279"/>
        <end position="291"/>
    </location>
</feature>
<evidence type="ECO:0000313" key="3">
    <source>
        <dbReference type="EMBL" id="EIE20779.1"/>
    </source>
</evidence>
<comment type="similarity">
    <text evidence="1">Belongs to the RRN3 family.</text>
</comment>
<proteinExistence type="inferred from homology"/>
<keyword evidence="4" id="KW-1185">Reference proteome</keyword>
<sequence>MAAHDTPLLGDADAGDLDELLRLHVKEAVRSKSQKGGVKSASYKNLVDQIRRIKEKALGSKDEEQVEYLTSVLDALTTCVSSLHEHEHESLLNEVFDISIWQATPDLRAALLRLVTHLVVANSALVPLCLRVLAMGLQPPPTPPVQLSPGESSPDSQQWQASPDLVAIQEQVIAALEKVLMLVPTAPSRLMSVIAGGIPHRLRDRDAQCLYLRGALALAEAPAAAAVREGILAAAAEHLLSLDVEIRWQDIAAAEADAADEEEGESEQEEEDIFELEGQTEQLHLSPQAQPASAPERLQGRGGWEGAAGGVETAASPSGRQPTTESAEKLDALMGLVFEHLGRRCEAGQLHAAWATTLHTFQRTILHTHRSKFTQYLLWYLCEKARPLPLPFLPQPIYPSSTSEDPKHCSVSLVQLLLGQLTSPNVAPITRSAAAAYMASFLARAALVPEHILIESLQVLAGWCLAYCQEQDAKDARAALTIAPLSTRLDMDAGPLRGIQHQVFYAACQGLLYVLCYRLEQLMDASAPAPSPSPSPSDSNSGGGRSADIVRQLFTDVMPKLLHHRLAPLAVCLPTVVAEFTRLAQRLELMDCAALLPGRSEAARAQRPLEMFFPFDPFLLRHSARHLDLGRTYVHWKAGHPRAAPGPADDDASDMSSDEEVDGVSESSDDDDEASSSSDDDESSSSDGDTSEEDADVPGAQRHRQPLAPAGSAATLWPHAPIGMRPISAGASRKRPASSTPGSDQGYLHGASFDTNGGMSPLEGSSPGAHPSIAPMSWAQSFEGSRLMHRHLQPLVVHTAD</sequence>
<reference evidence="3 4" key="1">
    <citation type="journal article" date="2012" name="Genome Biol.">
        <title>The genome of the polar eukaryotic microalga coccomyxa subellipsoidea reveals traits of cold adaptation.</title>
        <authorList>
            <person name="Blanc G."/>
            <person name="Agarkova I."/>
            <person name="Grimwood J."/>
            <person name="Kuo A."/>
            <person name="Brueggeman A."/>
            <person name="Dunigan D."/>
            <person name="Gurnon J."/>
            <person name="Ladunga I."/>
            <person name="Lindquist E."/>
            <person name="Lucas S."/>
            <person name="Pangilinan J."/>
            <person name="Proschold T."/>
            <person name="Salamov A."/>
            <person name="Schmutz J."/>
            <person name="Weeks D."/>
            <person name="Yamada T."/>
            <person name="Claverie J.M."/>
            <person name="Grigoriev I."/>
            <person name="Van Etten J."/>
            <person name="Lomsadze A."/>
            <person name="Borodovsky M."/>
        </authorList>
    </citation>
    <scope>NUCLEOTIDE SEQUENCE [LARGE SCALE GENOMIC DNA]</scope>
    <source>
        <strain evidence="3 4">C-169</strain>
    </source>
</reference>
<dbReference type="GO" id="GO:0005634">
    <property type="term" value="C:nucleus"/>
    <property type="evidence" value="ECO:0007669"/>
    <property type="project" value="TreeGrafter"/>
</dbReference>
<evidence type="ECO:0000313" key="4">
    <source>
        <dbReference type="Proteomes" id="UP000007264"/>
    </source>
</evidence>
<dbReference type="eggNOG" id="KOG2434">
    <property type="taxonomic scope" value="Eukaryota"/>
</dbReference>
<feature type="compositionally biased region" description="Polar residues" evidence="2">
    <location>
        <begin position="316"/>
        <end position="325"/>
    </location>
</feature>
<dbReference type="GO" id="GO:0001181">
    <property type="term" value="F:RNA polymerase I general transcription initiation factor activity"/>
    <property type="evidence" value="ECO:0007669"/>
    <property type="project" value="InterPro"/>
</dbReference>
<feature type="compositionally biased region" description="Acidic residues" evidence="2">
    <location>
        <begin position="257"/>
        <end position="275"/>
    </location>
</feature>
<dbReference type="Proteomes" id="UP000007264">
    <property type="component" value="Unassembled WGS sequence"/>
</dbReference>
<dbReference type="Pfam" id="PF05327">
    <property type="entry name" value="RRN3"/>
    <property type="match status" value="2"/>
</dbReference>
<accession>I0YQW0</accession>
<dbReference type="RefSeq" id="XP_005645323.1">
    <property type="nucleotide sequence ID" value="XM_005645266.1"/>
</dbReference>
<dbReference type="OrthoDB" id="26970at2759"/>
<dbReference type="PANTHER" id="PTHR12790">
    <property type="entry name" value="TRANSCRIPTION INITIATION FACTOR IA RRN3"/>
    <property type="match status" value="1"/>
</dbReference>
<name>I0YQW0_COCSC</name>
<feature type="region of interest" description="Disordered" evidence="2">
    <location>
        <begin position="640"/>
        <end position="777"/>
    </location>
</feature>
<dbReference type="STRING" id="574566.I0YQW0"/>
<dbReference type="InterPro" id="IPR007991">
    <property type="entry name" value="RNA_pol_I_trans_ini_fac_RRN3"/>
</dbReference>
<comment type="caution">
    <text evidence="3">The sequence shown here is derived from an EMBL/GenBank/DDBJ whole genome shotgun (WGS) entry which is preliminary data.</text>
</comment>
<dbReference type="KEGG" id="csl:COCSUDRAFT_48407"/>
<dbReference type="AlphaFoldDB" id="I0YQW0"/>
<evidence type="ECO:0000256" key="1">
    <source>
        <dbReference type="ARBA" id="ARBA00010098"/>
    </source>
</evidence>
<dbReference type="PANTHER" id="PTHR12790:SF0">
    <property type="entry name" value="RNA POLYMERASE I-SPECIFIC TRANSCRIPTION INITIATION FACTOR RRN3-RELATED"/>
    <property type="match status" value="1"/>
</dbReference>
<feature type="compositionally biased region" description="Acidic residues" evidence="2">
    <location>
        <begin position="648"/>
        <end position="696"/>
    </location>
</feature>
<dbReference type="EMBL" id="AGSI01000014">
    <property type="protein sequence ID" value="EIE20779.1"/>
    <property type="molecule type" value="Genomic_DNA"/>
</dbReference>